<proteinExistence type="predicted"/>
<dbReference type="SUPFAM" id="SSF49879">
    <property type="entry name" value="SMAD/FHA domain"/>
    <property type="match status" value="1"/>
</dbReference>
<dbReference type="InterPro" id="IPR050923">
    <property type="entry name" value="Cell_Proc_Reg/RNA_Proc"/>
</dbReference>
<dbReference type="EMBL" id="CAFBMX010000007">
    <property type="protein sequence ID" value="CAB4937205.1"/>
    <property type="molecule type" value="Genomic_DNA"/>
</dbReference>
<evidence type="ECO:0000256" key="1">
    <source>
        <dbReference type="SAM" id="MobiDB-lite"/>
    </source>
</evidence>
<dbReference type="InterPro" id="IPR009912">
    <property type="entry name" value="DUF1451"/>
</dbReference>
<dbReference type="InterPro" id="IPR000253">
    <property type="entry name" value="FHA_dom"/>
</dbReference>
<dbReference type="PROSITE" id="PS50006">
    <property type="entry name" value="FHA_DOMAIN"/>
    <property type="match status" value="1"/>
</dbReference>
<organism evidence="3">
    <name type="scientific">freshwater metagenome</name>
    <dbReference type="NCBI Taxonomy" id="449393"/>
    <lineage>
        <taxon>unclassified sequences</taxon>
        <taxon>metagenomes</taxon>
        <taxon>ecological metagenomes</taxon>
    </lineage>
</organism>
<evidence type="ECO:0000259" key="2">
    <source>
        <dbReference type="PROSITE" id="PS50006"/>
    </source>
</evidence>
<accession>A0A6J7J1U1</accession>
<dbReference type="PANTHER" id="PTHR23308">
    <property type="entry name" value="NUCLEAR INHIBITOR OF PROTEIN PHOSPHATASE-1"/>
    <property type="match status" value="1"/>
</dbReference>
<feature type="compositionally biased region" description="Basic and acidic residues" evidence="1">
    <location>
        <begin position="193"/>
        <end position="210"/>
    </location>
</feature>
<gene>
    <name evidence="3" type="ORF">UFOPK3674_01563</name>
</gene>
<sequence length="216" mass="23720">MDDDLSGTMAETGSFRCDDCGYLMTLVRQDALPDACPGCGGLHFSRASMFASALTMVRIPPPPPDPARSALLRSVADDLAHPGSYLVFEREDDGVTPAVHLVSREWTRIGRSLAADVRFDDPTVSRRHALIVRQPDGLRVLDDRSLNGVFVNGRRIEWRQLRDGDEIAVGCHRLHYVETVATRRRLPVDGADDRGALAEGRYGQDDDRAPSHGGLS</sequence>
<reference evidence="3" key="1">
    <citation type="submission" date="2020-05" db="EMBL/GenBank/DDBJ databases">
        <authorList>
            <person name="Chiriac C."/>
            <person name="Salcher M."/>
            <person name="Ghai R."/>
            <person name="Kavagutti S V."/>
        </authorList>
    </citation>
    <scope>NUCLEOTIDE SEQUENCE</scope>
</reference>
<name>A0A6J7J1U1_9ZZZZ</name>
<dbReference type="SMART" id="SM00240">
    <property type="entry name" value="FHA"/>
    <property type="match status" value="1"/>
</dbReference>
<dbReference type="AlphaFoldDB" id="A0A6J7J1U1"/>
<feature type="domain" description="FHA" evidence="2">
    <location>
        <begin position="107"/>
        <end position="156"/>
    </location>
</feature>
<protein>
    <submittedName>
        <fullName evidence="3">Unannotated protein</fullName>
    </submittedName>
</protein>
<dbReference type="Pfam" id="PF00498">
    <property type="entry name" value="FHA"/>
    <property type="match status" value="1"/>
</dbReference>
<dbReference type="CDD" id="cd00060">
    <property type="entry name" value="FHA"/>
    <property type="match status" value="1"/>
</dbReference>
<dbReference type="InterPro" id="IPR008984">
    <property type="entry name" value="SMAD_FHA_dom_sf"/>
</dbReference>
<dbReference type="Gene3D" id="2.60.200.20">
    <property type="match status" value="1"/>
</dbReference>
<dbReference type="Pfam" id="PF07295">
    <property type="entry name" value="DUF1451"/>
    <property type="match status" value="1"/>
</dbReference>
<feature type="region of interest" description="Disordered" evidence="1">
    <location>
        <begin position="193"/>
        <end position="216"/>
    </location>
</feature>
<evidence type="ECO:0000313" key="3">
    <source>
        <dbReference type="EMBL" id="CAB4937205.1"/>
    </source>
</evidence>